<dbReference type="Gene3D" id="2.40.128.200">
    <property type="match status" value="1"/>
</dbReference>
<feature type="signal peptide" evidence="5">
    <location>
        <begin position="1"/>
        <end position="18"/>
    </location>
</feature>
<evidence type="ECO:0000259" key="6">
    <source>
        <dbReference type="Pfam" id="PF03724"/>
    </source>
</evidence>
<dbReference type="InterPro" id="IPR036328">
    <property type="entry name" value="MliC_sf"/>
</dbReference>
<dbReference type="InterPro" id="IPR038670">
    <property type="entry name" value="HslJ-like_sf"/>
</dbReference>
<dbReference type="Proteomes" id="UP000286678">
    <property type="component" value="Unassembled WGS sequence"/>
</dbReference>
<evidence type="ECO:0000256" key="5">
    <source>
        <dbReference type="SAM" id="SignalP"/>
    </source>
</evidence>
<dbReference type="InterPro" id="IPR053147">
    <property type="entry name" value="Hsp_HslJ-like"/>
</dbReference>
<keyword evidence="2" id="KW-0472">Membrane</keyword>
<proteinExistence type="predicted"/>
<dbReference type="EMBL" id="PIPT01000007">
    <property type="protein sequence ID" value="RUO46903.1"/>
    <property type="molecule type" value="Genomic_DNA"/>
</dbReference>
<evidence type="ECO:0000256" key="2">
    <source>
        <dbReference type="ARBA" id="ARBA00023136"/>
    </source>
</evidence>
<evidence type="ECO:0008006" key="10">
    <source>
        <dbReference type="Google" id="ProtNLM"/>
    </source>
</evidence>
<dbReference type="OrthoDB" id="5348860at2"/>
<gene>
    <name evidence="8" type="ORF">CWE21_09890</name>
</gene>
<dbReference type="Gene3D" id="2.40.128.270">
    <property type="match status" value="1"/>
</dbReference>
<keyword evidence="9" id="KW-1185">Reference proteome</keyword>
<keyword evidence="3" id="KW-0564">Palmitate</keyword>
<feature type="chain" id="PRO_5019280871" description="Secreted protein containing HslJ-like protein" evidence="5">
    <location>
        <begin position="19"/>
        <end position="315"/>
    </location>
</feature>
<organism evidence="8 9">
    <name type="scientific">Pseudidiomarina aquimaris</name>
    <dbReference type="NCBI Taxonomy" id="641841"/>
    <lineage>
        <taxon>Bacteria</taxon>
        <taxon>Pseudomonadati</taxon>
        <taxon>Pseudomonadota</taxon>
        <taxon>Gammaproteobacteria</taxon>
        <taxon>Alteromonadales</taxon>
        <taxon>Idiomarinaceae</taxon>
        <taxon>Pseudidiomarina</taxon>
    </lineage>
</organism>
<protein>
    <recommendedName>
        <fullName evidence="10">Secreted protein containing HslJ-like protein</fullName>
    </recommendedName>
</protein>
<dbReference type="InterPro" id="IPR018660">
    <property type="entry name" value="MliC"/>
</dbReference>
<dbReference type="Pfam" id="PF03724">
    <property type="entry name" value="META"/>
    <property type="match status" value="1"/>
</dbReference>
<dbReference type="AlphaFoldDB" id="A0A432XDU2"/>
<dbReference type="PANTHER" id="PTHR35535:SF1">
    <property type="entry name" value="HEAT SHOCK PROTEIN HSLJ"/>
    <property type="match status" value="1"/>
</dbReference>
<evidence type="ECO:0000256" key="4">
    <source>
        <dbReference type="ARBA" id="ARBA00023288"/>
    </source>
</evidence>
<keyword evidence="1 5" id="KW-0732">Signal</keyword>
<name>A0A432XDU2_9GAMM</name>
<comment type="caution">
    <text evidence="8">The sequence shown here is derived from an EMBL/GenBank/DDBJ whole genome shotgun (WGS) entry which is preliminary data.</text>
</comment>
<accession>A0A432XDU2</accession>
<evidence type="ECO:0000256" key="3">
    <source>
        <dbReference type="ARBA" id="ARBA00023139"/>
    </source>
</evidence>
<dbReference type="InterPro" id="IPR005184">
    <property type="entry name" value="DUF306_Meta_HslJ"/>
</dbReference>
<dbReference type="Pfam" id="PF09864">
    <property type="entry name" value="MliC"/>
    <property type="match status" value="1"/>
</dbReference>
<dbReference type="RefSeq" id="WP_126834281.1">
    <property type="nucleotide sequence ID" value="NZ_PIPT01000007.1"/>
</dbReference>
<evidence type="ECO:0000313" key="9">
    <source>
        <dbReference type="Proteomes" id="UP000286678"/>
    </source>
</evidence>
<feature type="domain" description="C-type lysozyme inhibitor" evidence="7">
    <location>
        <begin position="31"/>
        <end position="93"/>
    </location>
</feature>
<reference evidence="9" key="1">
    <citation type="journal article" date="2018" name="Front. Microbiol.">
        <title>Genome-Based Analysis Reveals the Taxonomy and Diversity of the Family Idiomarinaceae.</title>
        <authorList>
            <person name="Liu Y."/>
            <person name="Lai Q."/>
            <person name="Shao Z."/>
        </authorList>
    </citation>
    <scope>NUCLEOTIDE SEQUENCE [LARGE SCALE GENOMIC DNA]</scope>
    <source>
        <strain evidence="9">SW15</strain>
    </source>
</reference>
<sequence>MSVFRGLTVALVTLPLLACSPSDNVSKQVSYHCGALPLTTELEGETLTLRFGAQGAQELTLTQSRSASGARFTDSASGTEFWSKGNEAQFSAEGFSLPLCVVDGTLPQQLNARGNEPFWLLEINGDQAILRQPGSESSHTFTRNEPEQVQPLRTSLDFDNGWSLKLLEEICYDSMSGQSFPFTADLHTEKEVLQGCAGDPNRLIAGASWQVINVPSEVTEPPSLTFHSDQRVSGFAGCNYLNGGYEITGEGLRFSPLAVTKRMCPPAAMDYEAQFLRELQQVSNVKVFKDGTLQLQLPNGDYVQLQQVPLKLWQD</sequence>
<evidence type="ECO:0000256" key="1">
    <source>
        <dbReference type="ARBA" id="ARBA00022729"/>
    </source>
</evidence>
<evidence type="ECO:0000313" key="8">
    <source>
        <dbReference type="EMBL" id="RUO46903.1"/>
    </source>
</evidence>
<dbReference type="SUPFAM" id="SSF141488">
    <property type="entry name" value="YdhA-like"/>
    <property type="match status" value="1"/>
</dbReference>
<dbReference type="PANTHER" id="PTHR35535">
    <property type="entry name" value="HEAT SHOCK PROTEIN HSLJ"/>
    <property type="match status" value="1"/>
</dbReference>
<evidence type="ECO:0000259" key="7">
    <source>
        <dbReference type="Pfam" id="PF09864"/>
    </source>
</evidence>
<feature type="domain" description="DUF306" evidence="6">
    <location>
        <begin position="205"/>
        <end position="300"/>
    </location>
</feature>
<keyword evidence="4" id="KW-0449">Lipoprotein</keyword>